<feature type="coiled-coil region" evidence="2">
    <location>
        <begin position="53"/>
        <end position="80"/>
    </location>
</feature>
<protein>
    <recommendedName>
        <fullName evidence="3">3D domain-containing protein</fullName>
    </recommendedName>
</protein>
<keyword evidence="2" id="KW-0175">Coiled coil</keyword>
<dbReference type="InterPro" id="IPR051933">
    <property type="entry name" value="Resuscitation_pf_RpfB"/>
</dbReference>
<dbReference type="InterPro" id="IPR010611">
    <property type="entry name" value="3D_dom"/>
</dbReference>
<gene>
    <name evidence="4" type="ORF">N783_20240</name>
</gene>
<evidence type="ECO:0000256" key="1">
    <source>
        <dbReference type="ARBA" id="ARBA00022729"/>
    </source>
</evidence>
<evidence type="ECO:0000313" key="5">
    <source>
        <dbReference type="Proteomes" id="UP000030403"/>
    </source>
</evidence>
<dbReference type="eggNOG" id="COG3584">
    <property type="taxonomic scope" value="Bacteria"/>
</dbReference>
<dbReference type="EMBL" id="AVPF01000073">
    <property type="protein sequence ID" value="KGX83949.1"/>
    <property type="molecule type" value="Genomic_DNA"/>
</dbReference>
<dbReference type="SUPFAM" id="SSF50685">
    <property type="entry name" value="Barwin-like endoglucanases"/>
    <property type="match status" value="1"/>
</dbReference>
<evidence type="ECO:0000259" key="3">
    <source>
        <dbReference type="Pfam" id="PF06725"/>
    </source>
</evidence>
<dbReference type="PANTHER" id="PTHR39160:SF4">
    <property type="entry name" value="RESUSCITATION-PROMOTING FACTOR RPFB"/>
    <property type="match status" value="1"/>
</dbReference>
<dbReference type="InterPro" id="IPR036908">
    <property type="entry name" value="RlpA-like_sf"/>
</dbReference>
<feature type="domain" description="3D" evidence="3">
    <location>
        <begin position="127"/>
        <end position="187"/>
    </location>
</feature>
<dbReference type="Gene3D" id="2.40.40.10">
    <property type="entry name" value="RlpA-like domain"/>
    <property type="match status" value="1"/>
</dbReference>
<keyword evidence="1" id="KW-0732">Signal</keyword>
<dbReference type="STRING" id="1385511.GCA_000425225_04034"/>
<keyword evidence="5" id="KW-1185">Reference proteome</keyword>
<comment type="caution">
    <text evidence="4">The sequence shown here is derived from an EMBL/GenBank/DDBJ whole genome shotgun (WGS) entry which is preliminary data.</text>
</comment>
<dbReference type="GO" id="GO:0019867">
    <property type="term" value="C:outer membrane"/>
    <property type="evidence" value="ECO:0007669"/>
    <property type="project" value="InterPro"/>
</dbReference>
<dbReference type="Proteomes" id="UP000030403">
    <property type="component" value="Unassembled WGS sequence"/>
</dbReference>
<dbReference type="GO" id="GO:0009254">
    <property type="term" value="P:peptidoglycan turnover"/>
    <property type="evidence" value="ECO:0007669"/>
    <property type="project" value="InterPro"/>
</dbReference>
<dbReference type="AlphaFoldDB" id="A0A0A5FVL2"/>
<reference evidence="4 5" key="1">
    <citation type="submission" date="2013-08" db="EMBL/GenBank/DDBJ databases">
        <authorList>
            <person name="Huang J."/>
            <person name="Wang G."/>
        </authorList>
    </citation>
    <scope>NUCLEOTIDE SEQUENCE [LARGE SCALE GENOMIC DNA]</scope>
    <source>
        <strain evidence="4 5">BH030004</strain>
    </source>
</reference>
<evidence type="ECO:0000256" key="2">
    <source>
        <dbReference type="SAM" id="Coils"/>
    </source>
</evidence>
<proteinExistence type="predicted"/>
<dbReference type="Pfam" id="PF06725">
    <property type="entry name" value="3D"/>
    <property type="match status" value="1"/>
</dbReference>
<name>A0A0A5FVL2_9BACI</name>
<sequence length="188" mass="20274">MKKTIMTSIVGLLIVLGFVGNTGVDQRGLHAESIKDEHIEHTPDNKDTTAKDVETSKKNLEKKEAKAKRFKKVKKQAKKATTNTKTKTASKSNKKITMEATAYTANCTGCSGITRTGINLKANPNQKVIAVDPSVIPLGTRVYVEGYGTAIAGDTGGDIKGNRIDVFIPSRQDALNFGRRQVTVTVLG</sequence>
<dbReference type="GO" id="GO:0004553">
    <property type="term" value="F:hydrolase activity, hydrolyzing O-glycosyl compounds"/>
    <property type="evidence" value="ECO:0007669"/>
    <property type="project" value="InterPro"/>
</dbReference>
<dbReference type="PANTHER" id="PTHR39160">
    <property type="entry name" value="CELL WALL-BINDING PROTEIN YOCH"/>
    <property type="match status" value="1"/>
</dbReference>
<accession>A0A0A5FVL2</accession>
<organism evidence="4 5">
    <name type="scientific">Pontibacillus marinus BH030004 = DSM 16465</name>
    <dbReference type="NCBI Taxonomy" id="1385511"/>
    <lineage>
        <taxon>Bacteria</taxon>
        <taxon>Bacillati</taxon>
        <taxon>Bacillota</taxon>
        <taxon>Bacilli</taxon>
        <taxon>Bacillales</taxon>
        <taxon>Bacillaceae</taxon>
        <taxon>Pontibacillus</taxon>
    </lineage>
</organism>
<evidence type="ECO:0000313" key="4">
    <source>
        <dbReference type="EMBL" id="KGX83949.1"/>
    </source>
</evidence>
<dbReference type="CDD" id="cd22786">
    <property type="entry name" value="DPBB_YuiC-like"/>
    <property type="match status" value="1"/>
</dbReference>